<comment type="caution">
    <text evidence="2">The sequence shown here is derived from an EMBL/GenBank/DDBJ whole genome shotgun (WGS) entry which is preliminary data.</text>
</comment>
<reference evidence="2" key="1">
    <citation type="submission" date="2020-05" db="EMBL/GenBank/DDBJ databases">
        <title>Phylogenomic resolution of chytrid fungi.</title>
        <authorList>
            <person name="Stajich J.E."/>
            <person name="Amses K."/>
            <person name="Simmons R."/>
            <person name="Seto K."/>
            <person name="Myers J."/>
            <person name="Bonds A."/>
            <person name="Quandt C.A."/>
            <person name="Barry K."/>
            <person name="Liu P."/>
            <person name="Grigoriev I."/>
            <person name="Longcore J.E."/>
            <person name="James T.Y."/>
        </authorList>
    </citation>
    <scope>NUCLEOTIDE SEQUENCE</scope>
    <source>
        <strain evidence="2">JEL0318</strain>
    </source>
</reference>
<dbReference type="Proteomes" id="UP001212841">
    <property type="component" value="Unassembled WGS sequence"/>
</dbReference>
<evidence type="ECO:0000313" key="2">
    <source>
        <dbReference type="EMBL" id="KAJ3052275.1"/>
    </source>
</evidence>
<gene>
    <name evidence="2" type="ORF">HK097_006595</name>
</gene>
<name>A0AAD5SCJ1_9FUNG</name>
<proteinExistence type="predicted"/>
<evidence type="ECO:0000313" key="3">
    <source>
        <dbReference type="Proteomes" id="UP001212841"/>
    </source>
</evidence>
<protein>
    <submittedName>
        <fullName evidence="2">Uncharacterized protein</fullName>
    </submittedName>
</protein>
<keyword evidence="1" id="KW-0732">Signal</keyword>
<keyword evidence="3" id="KW-1185">Reference proteome</keyword>
<accession>A0AAD5SCJ1</accession>
<evidence type="ECO:0000256" key="1">
    <source>
        <dbReference type="SAM" id="SignalP"/>
    </source>
</evidence>
<dbReference type="AlphaFoldDB" id="A0AAD5SCJ1"/>
<sequence length="56" mass="6151">MSGTKSSAAPTLIILSLDLFFLLATHRDPKSLINLTQSSKTVRTIINITLLPRRDA</sequence>
<feature type="signal peptide" evidence="1">
    <location>
        <begin position="1"/>
        <end position="24"/>
    </location>
</feature>
<organism evidence="2 3">
    <name type="scientific">Rhizophlyctis rosea</name>
    <dbReference type="NCBI Taxonomy" id="64517"/>
    <lineage>
        <taxon>Eukaryota</taxon>
        <taxon>Fungi</taxon>
        <taxon>Fungi incertae sedis</taxon>
        <taxon>Chytridiomycota</taxon>
        <taxon>Chytridiomycota incertae sedis</taxon>
        <taxon>Chytridiomycetes</taxon>
        <taxon>Rhizophlyctidales</taxon>
        <taxon>Rhizophlyctidaceae</taxon>
        <taxon>Rhizophlyctis</taxon>
    </lineage>
</organism>
<feature type="chain" id="PRO_5042066887" evidence="1">
    <location>
        <begin position="25"/>
        <end position="56"/>
    </location>
</feature>
<dbReference type="EMBL" id="JADGJD010000309">
    <property type="protein sequence ID" value="KAJ3052275.1"/>
    <property type="molecule type" value="Genomic_DNA"/>
</dbReference>